<dbReference type="NCBIfam" id="TIGR00576">
    <property type="entry name" value="dut"/>
    <property type="match status" value="1"/>
</dbReference>
<accession>A0A6U2L6F9</accession>
<dbReference type="NCBIfam" id="NF001862">
    <property type="entry name" value="PRK00601.1"/>
    <property type="match status" value="1"/>
</dbReference>
<dbReference type="InterPro" id="IPR036157">
    <property type="entry name" value="dUTPase-like_sf"/>
</dbReference>
<evidence type="ECO:0000256" key="6">
    <source>
        <dbReference type="SAM" id="MobiDB-lite"/>
    </source>
</evidence>
<dbReference type="GO" id="GO:0046081">
    <property type="term" value="P:dUTP catabolic process"/>
    <property type="evidence" value="ECO:0007669"/>
    <property type="project" value="UniProtKB-UniRule"/>
</dbReference>
<comment type="catalytic activity">
    <reaction evidence="5">
        <text>dUTP + H2O = dUMP + diphosphate + H(+)</text>
        <dbReference type="Rhea" id="RHEA:10248"/>
        <dbReference type="ChEBI" id="CHEBI:15377"/>
        <dbReference type="ChEBI" id="CHEBI:15378"/>
        <dbReference type="ChEBI" id="CHEBI:33019"/>
        <dbReference type="ChEBI" id="CHEBI:61555"/>
        <dbReference type="ChEBI" id="CHEBI:246422"/>
        <dbReference type="EC" id="3.6.1.23"/>
    </reaction>
</comment>
<dbReference type="Pfam" id="PF00692">
    <property type="entry name" value="dUTPase"/>
    <property type="match status" value="1"/>
</dbReference>
<dbReference type="GO" id="GO:0004170">
    <property type="term" value="F:dUTP diphosphatase activity"/>
    <property type="evidence" value="ECO:0007669"/>
    <property type="project" value="UniProtKB-UniRule"/>
</dbReference>
<evidence type="ECO:0000256" key="4">
    <source>
        <dbReference type="ARBA" id="ARBA00023080"/>
    </source>
</evidence>
<dbReference type="Gene3D" id="2.70.40.10">
    <property type="match status" value="1"/>
</dbReference>
<evidence type="ECO:0000256" key="5">
    <source>
        <dbReference type="RuleBase" id="RU367024"/>
    </source>
</evidence>
<comment type="pathway">
    <text evidence="1 5">Pyrimidine metabolism; dUMP biosynthesis; dUMP from dCTP (dUTP route): step 2/2.</text>
</comment>
<dbReference type="GO" id="GO:0000287">
    <property type="term" value="F:magnesium ion binding"/>
    <property type="evidence" value="ECO:0007669"/>
    <property type="project" value="UniProtKB-UniRule"/>
</dbReference>
<feature type="domain" description="dUTPase-like" evidence="7">
    <location>
        <begin position="16"/>
        <end position="145"/>
    </location>
</feature>
<evidence type="ECO:0000256" key="3">
    <source>
        <dbReference type="ARBA" id="ARBA00022801"/>
    </source>
</evidence>
<dbReference type="EC" id="3.6.1.23" evidence="5"/>
<dbReference type="CDD" id="cd07557">
    <property type="entry name" value="trimeric_dUTPase"/>
    <property type="match status" value="1"/>
</dbReference>
<evidence type="ECO:0000256" key="1">
    <source>
        <dbReference type="ARBA" id="ARBA00005142"/>
    </source>
</evidence>
<feature type="region of interest" description="Disordered" evidence="6">
    <location>
        <begin position="134"/>
        <end position="164"/>
    </location>
</feature>
<dbReference type="EMBL" id="HBGY01001560">
    <property type="protein sequence ID" value="CAD9557164.1"/>
    <property type="molecule type" value="Transcribed_RNA"/>
</dbReference>
<evidence type="ECO:0000313" key="8">
    <source>
        <dbReference type="EMBL" id="CAD9557141.1"/>
    </source>
</evidence>
<dbReference type="UniPathway" id="UPA00610">
    <property type="reaction ID" value="UER00666"/>
</dbReference>
<reference evidence="9" key="1">
    <citation type="submission" date="2021-01" db="EMBL/GenBank/DDBJ databases">
        <authorList>
            <person name="Corre E."/>
            <person name="Pelletier E."/>
            <person name="Niang G."/>
            <person name="Scheremetjew M."/>
            <person name="Finn R."/>
            <person name="Kale V."/>
            <person name="Holt S."/>
            <person name="Cochrane G."/>
            <person name="Meng A."/>
            <person name="Brown T."/>
            <person name="Cohen L."/>
        </authorList>
    </citation>
    <scope>NUCLEOTIDE SEQUENCE</scope>
    <source>
        <strain evidence="9">B650</strain>
    </source>
</reference>
<dbReference type="InterPro" id="IPR029054">
    <property type="entry name" value="dUTPase-like"/>
</dbReference>
<dbReference type="EMBL" id="HBGY01001548">
    <property type="protein sequence ID" value="CAD9557141.1"/>
    <property type="molecule type" value="Transcribed_RNA"/>
</dbReference>
<keyword evidence="5" id="KW-0460">Magnesium</keyword>
<keyword evidence="5" id="KW-0479">Metal-binding</keyword>
<keyword evidence="3 5" id="KW-0378">Hydrolase</keyword>
<name>A0A6U2L6F9_9STRA</name>
<dbReference type="InterPro" id="IPR008181">
    <property type="entry name" value="dUTPase"/>
</dbReference>
<gene>
    <name evidence="8" type="ORF">LDAN0321_LOCUS1062</name>
    <name evidence="9" type="ORF">LDAN0321_LOCUS1069</name>
</gene>
<comment type="similarity">
    <text evidence="2 5">Belongs to the dUTPase family.</text>
</comment>
<comment type="cofactor">
    <cofactor evidence="5">
        <name>Mg(2+)</name>
        <dbReference type="ChEBI" id="CHEBI:18420"/>
    </cofactor>
</comment>
<dbReference type="PANTHER" id="PTHR11241:SF0">
    <property type="entry name" value="DEOXYURIDINE 5'-TRIPHOSPHATE NUCLEOTIDOHYDROLASE"/>
    <property type="match status" value="1"/>
</dbReference>
<proteinExistence type="inferred from homology"/>
<keyword evidence="4 5" id="KW-0546">Nucleotide metabolism</keyword>
<dbReference type="AlphaFoldDB" id="A0A6U2L6F9"/>
<organism evidence="9">
    <name type="scientific">Leptocylindrus danicus</name>
    <dbReference type="NCBI Taxonomy" id="163516"/>
    <lineage>
        <taxon>Eukaryota</taxon>
        <taxon>Sar</taxon>
        <taxon>Stramenopiles</taxon>
        <taxon>Ochrophyta</taxon>
        <taxon>Bacillariophyta</taxon>
        <taxon>Coscinodiscophyceae</taxon>
        <taxon>Chaetocerotophycidae</taxon>
        <taxon>Leptocylindrales</taxon>
        <taxon>Leptocylindraceae</taxon>
        <taxon>Leptocylindrus</taxon>
    </lineage>
</organism>
<sequence length="226" mass="23595">MAVPGTILQVKKLTENAKIPTRGSPDAAGFDIYAGEDTVIPKGGKGIVKTGISIACPPGTYGRVAPRSGLAVKKFIDVGAGVIDADYRGEVGVVLFNFSQENDFTVSVGDRIAQLVLEQVSMVPAMEVQELTETERGAGGFGSTGVSGDAPSTSNNKRPISPGTTGGLSDMLVFLDGVEELKNNASLRTKLKSLALKEDAKLAACVAAYQVNGNVESLLETFKMLE</sequence>
<dbReference type="PANTHER" id="PTHR11241">
    <property type="entry name" value="DEOXYURIDINE 5'-TRIPHOSPHATE NUCLEOTIDOHYDROLASE"/>
    <property type="match status" value="1"/>
</dbReference>
<evidence type="ECO:0000256" key="2">
    <source>
        <dbReference type="ARBA" id="ARBA00006581"/>
    </source>
</evidence>
<protein>
    <recommendedName>
        <fullName evidence="5">Deoxyuridine 5'-triphosphate nucleotidohydrolase</fullName>
        <shortName evidence="5">dUTPase</shortName>
        <ecNumber evidence="5">3.6.1.23</ecNumber>
    </recommendedName>
    <alternativeName>
        <fullName evidence="5">dUTP pyrophosphatase</fullName>
    </alternativeName>
</protein>
<evidence type="ECO:0000313" key="9">
    <source>
        <dbReference type="EMBL" id="CAD9557164.1"/>
    </source>
</evidence>
<comment type="function">
    <text evidence="5">Involved in nucleotide metabolism via production of dUMP, the immediate precursor of thymidine nucleotides, and decreases the intracellular concentration of dUTP so that uracil cannot be incorporated into DNA.</text>
</comment>
<dbReference type="InterPro" id="IPR033704">
    <property type="entry name" value="dUTPase_trimeric"/>
</dbReference>
<dbReference type="SUPFAM" id="SSF51283">
    <property type="entry name" value="dUTPase-like"/>
    <property type="match status" value="1"/>
</dbReference>
<dbReference type="GO" id="GO:0006226">
    <property type="term" value="P:dUMP biosynthetic process"/>
    <property type="evidence" value="ECO:0007669"/>
    <property type="project" value="UniProtKB-UniRule"/>
</dbReference>
<evidence type="ECO:0000259" key="7">
    <source>
        <dbReference type="Pfam" id="PF00692"/>
    </source>
</evidence>